<evidence type="ECO:0000313" key="2">
    <source>
        <dbReference type="EMBL" id="CAI9293905.1"/>
    </source>
</evidence>
<reference evidence="2" key="1">
    <citation type="submission" date="2023-04" db="EMBL/GenBank/DDBJ databases">
        <authorList>
            <person name="Vijverberg K."/>
            <person name="Xiong W."/>
            <person name="Schranz E."/>
        </authorList>
    </citation>
    <scope>NUCLEOTIDE SEQUENCE</scope>
</reference>
<accession>A0AA36EHS9</accession>
<gene>
    <name evidence="2" type="ORF">LSALG_LOCUS32907</name>
</gene>
<dbReference type="Proteomes" id="UP001177003">
    <property type="component" value="Chromosome 7"/>
</dbReference>
<protein>
    <submittedName>
        <fullName evidence="2">Uncharacterized protein</fullName>
    </submittedName>
</protein>
<name>A0AA36EHS9_LACSI</name>
<organism evidence="2 3">
    <name type="scientific">Lactuca saligna</name>
    <name type="common">Willowleaf lettuce</name>
    <dbReference type="NCBI Taxonomy" id="75948"/>
    <lineage>
        <taxon>Eukaryota</taxon>
        <taxon>Viridiplantae</taxon>
        <taxon>Streptophyta</taxon>
        <taxon>Embryophyta</taxon>
        <taxon>Tracheophyta</taxon>
        <taxon>Spermatophyta</taxon>
        <taxon>Magnoliopsida</taxon>
        <taxon>eudicotyledons</taxon>
        <taxon>Gunneridae</taxon>
        <taxon>Pentapetalae</taxon>
        <taxon>asterids</taxon>
        <taxon>campanulids</taxon>
        <taxon>Asterales</taxon>
        <taxon>Asteraceae</taxon>
        <taxon>Cichorioideae</taxon>
        <taxon>Cichorieae</taxon>
        <taxon>Lactucinae</taxon>
        <taxon>Lactuca</taxon>
    </lineage>
</organism>
<proteinExistence type="predicted"/>
<feature type="region of interest" description="Disordered" evidence="1">
    <location>
        <begin position="1"/>
        <end position="42"/>
    </location>
</feature>
<keyword evidence="3" id="KW-1185">Reference proteome</keyword>
<evidence type="ECO:0000256" key="1">
    <source>
        <dbReference type="SAM" id="MobiDB-lite"/>
    </source>
</evidence>
<dbReference type="AlphaFoldDB" id="A0AA36EHS9"/>
<dbReference type="EMBL" id="OX465083">
    <property type="protein sequence ID" value="CAI9293905.1"/>
    <property type="molecule type" value="Genomic_DNA"/>
</dbReference>
<evidence type="ECO:0000313" key="3">
    <source>
        <dbReference type="Proteomes" id="UP001177003"/>
    </source>
</evidence>
<sequence length="123" mass="14155">MIKRNSRGKTGPISGRPSWMRVSSPAVNRKGDPAIADDLGNTFDRKEGRRGAPLVLDWIDDGEWKQQHLPIPWRLPPDCFVWIKNKENESRWVDRWEQGRDKGGDRGLRSFCSIITGLILDWS</sequence>